<dbReference type="SUPFAM" id="SSF52540">
    <property type="entry name" value="P-loop containing nucleoside triphosphate hydrolases"/>
    <property type="match status" value="1"/>
</dbReference>
<feature type="domain" description="ORC1/DEAH AAA+ ATPase" evidence="1">
    <location>
        <begin position="211"/>
        <end position="369"/>
    </location>
</feature>
<evidence type="ECO:0000259" key="1">
    <source>
        <dbReference type="Pfam" id="PF13401"/>
    </source>
</evidence>
<dbReference type="AlphaFoldDB" id="A0A9D1EXH3"/>
<gene>
    <name evidence="2" type="ORF">IAC10_01185</name>
</gene>
<evidence type="ECO:0000313" key="2">
    <source>
        <dbReference type="EMBL" id="HIS35232.1"/>
    </source>
</evidence>
<dbReference type="PANTHER" id="PTHR34301">
    <property type="entry name" value="DNA-BINDING PROTEIN-RELATED"/>
    <property type="match status" value="1"/>
</dbReference>
<dbReference type="GO" id="GO:0005524">
    <property type="term" value="F:ATP binding"/>
    <property type="evidence" value="ECO:0007669"/>
    <property type="project" value="UniProtKB-KW"/>
</dbReference>
<dbReference type="InterPro" id="IPR049945">
    <property type="entry name" value="AAA_22"/>
</dbReference>
<reference evidence="2" key="2">
    <citation type="journal article" date="2021" name="PeerJ">
        <title>Extensive microbial diversity within the chicken gut microbiome revealed by metagenomics and culture.</title>
        <authorList>
            <person name="Gilroy R."/>
            <person name="Ravi A."/>
            <person name="Getino M."/>
            <person name="Pursley I."/>
            <person name="Horton D.L."/>
            <person name="Alikhan N.F."/>
            <person name="Baker D."/>
            <person name="Gharbi K."/>
            <person name="Hall N."/>
            <person name="Watson M."/>
            <person name="Adriaenssens E.M."/>
            <person name="Foster-Nyarko E."/>
            <person name="Jarju S."/>
            <person name="Secka A."/>
            <person name="Antonio M."/>
            <person name="Oren A."/>
            <person name="Chaudhuri R.R."/>
            <person name="La Ragione R."/>
            <person name="Hildebrand F."/>
            <person name="Pallen M.J."/>
        </authorList>
    </citation>
    <scope>NUCLEOTIDE SEQUENCE</scope>
    <source>
        <strain evidence="2">6276</strain>
    </source>
</reference>
<organism evidence="2 3">
    <name type="scientific">Candidatus Scatousia excrementigallinarum</name>
    <dbReference type="NCBI Taxonomy" id="2840935"/>
    <lineage>
        <taxon>Bacteria</taxon>
        <taxon>Candidatus Scatousia</taxon>
    </lineage>
</organism>
<dbReference type="Proteomes" id="UP000823928">
    <property type="component" value="Unassembled WGS sequence"/>
</dbReference>
<name>A0A9D1EXH3_9BACT</name>
<sequence>MMNEKSLLVVESDKVGIVNAGTNGQPIHICGSERAQKAIKELSKYGLISFSRTQKFKSSEYSFHFIKPVQKLKQLYNLGDEVLILCCNGSLSSFKSRTKDFIDYLLSSKEEYKNRLDKVACFIVDDAENIEEIIKTDRIQNPDSRLIVPFSYSELSKGLNDQILQSRLRAFLYERDLFGIATPLQDDNLFFGKDRTNLIADLYGKYRHGEHGGLFGLRRIGKTSVLNLLRQRVEQSGGVVVYFDCSKYHHHRWNTFLHQIAIDITNKYSNLDINLHFYLPKEFSLPVAAARYNETKAPISFEEDLNSLYEALQHKRILLIFDEIEMIGHSTSPSEHWRSGNDSLYFWQTIRSIYQTNNKLMSFIVTGVNPKIIESSKINEIDNPIFNSLTAQYISLFDFDDVKKMVSNIGGYIGLHFDEEIFTKLVDDYGGHPFLIRQVCSRMNQEALENHEIRPYNISKYSYQKHSADYQTQMAGIIEQILSVLEDFYPNEYELLKILALDGSAAFKRKLNFGDSAVTHLLGYCLIKKDKDDYFMRIQSISKYIRDKYRYDKTLTTWDDKRTRISIRRNDIEIKLRNLVGMQMQMKYGKKAKEQLITIIKKTTNDASQEVKLLAFDFKKALQEIYFSQIKLIMLKFWQDYERIFPERVKFEQFFDIINKCRVDAHAKELNDEDEAILTLAFKYFETALVDI</sequence>
<reference evidence="2" key="1">
    <citation type="submission" date="2020-10" db="EMBL/GenBank/DDBJ databases">
        <authorList>
            <person name="Gilroy R."/>
        </authorList>
    </citation>
    <scope>NUCLEOTIDE SEQUENCE</scope>
    <source>
        <strain evidence="2">6276</strain>
    </source>
</reference>
<dbReference type="Gene3D" id="3.40.50.300">
    <property type="entry name" value="P-loop containing nucleotide triphosphate hydrolases"/>
    <property type="match status" value="1"/>
</dbReference>
<protein>
    <submittedName>
        <fullName evidence="2">ATP-binding protein</fullName>
    </submittedName>
</protein>
<dbReference type="Pfam" id="PF13401">
    <property type="entry name" value="AAA_22"/>
    <property type="match status" value="1"/>
</dbReference>
<proteinExistence type="predicted"/>
<dbReference type="PANTHER" id="PTHR34301:SF8">
    <property type="entry name" value="ATPASE DOMAIN-CONTAINING PROTEIN"/>
    <property type="match status" value="1"/>
</dbReference>
<dbReference type="InterPro" id="IPR027417">
    <property type="entry name" value="P-loop_NTPase"/>
</dbReference>
<accession>A0A9D1EXH3</accession>
<keyword evidence="2" id="KW-0067">ATP-binding</keyword>
<evidence type="ECO:0000313" key="3">
    <source>
        <dbReference type="Proteomes" id="UP000823928"/>
    </source>
</evidence>
<comment type="caution">
    <text evidence="2">The sequence shown here is derived from an EMBL/GenBank/DDBJ whole genome shotgun (WGS) entry which is preliminary data.</text>
</comment>
<dbReference type="GO" id="GO:0016887">
    <property type="term" value="F:ATP hydrolysis activity"/>
    <property type="evidence" value="ECO:0007669"/>
    <property type="project" value="InterPro"/>
</dbReference>
<keyword evidence="2" id="KW-0547">Nucleotide-binding</keyword>
<dbReference type="EMBL" id="DVIU01000024">
    <property type="protein sequence ID" value="HIS35232.1"/>
    <property type="molecule type" value="Genomic_DNA"/>
</dbReference>